<reference evidence="3" key="1">
    <citation type="journal article" date="2018" name="Algal Res.">
        <title>Characterization of plant carbon substrate utilization by Auxenochlorella protothecoides.</title>
        <authorList>
            <person name="Vogler B.W."/>
            <person name="Starkenburg S.R."/>
            <person name="Sudasinghe N."/>
            <person name="Schambach J.Y."/>
            <person name="Rollin J.A."/>
            <person name="Pattathil S."/>
            <person name="Barry A.N."/>
        </authorList>
    </citation>
    <scope>NUCLEOTIDE SEQUENCE [LARGE SCALE GENOMIC DNA]</scope>
    <source>
        <strain evidence="3">UTEX 25</strain>
    </source>
</reference>
<feature type="transmembrane region" description="Helical" evidence="1">
    <location>
        <begin position="280"/>
        <end position="300"/>
    </location>
</feature>
<feature type="transmembrane region" description="Helical" evidence="1">
    <location>
        <begin position="572"/>
        <end position="592"/>
    </location>
</feature>
<protein>
    <submittedName>
        <fullName evidence="2">Uncharacterized protein</fullName>
    </submittedName>
</protein>
<feature type="transmembrane region" description="Helical" evidence="1">
    <location>
        <begin position="75"/>
        <end position="96"/>
    </location>
</feature>
<evidence type="ECO:0000313" key="2">
    <source>
        <dbReference type="EMBL" id="RMZ55636.1"/>
    </source>
</evidence>
<feature type="transmembrane region" description="Helical" evidence="1">
    <location>
        <begin position="993"/>
        <end position="1014"/>
    </location>
</feature>
<gene>
    <name evidence="2" type="ORF">APUTEX25_000219</name>
</gene>
<evidence type="ECO:0000313" key="3">
    <source>
        <dbReference type="Proteomes" id="UP000279271"/>
    </source>
</evidence>
<proteinExistence type="predicted"/>
<name>A0A3M7L2E3_AUXPR</name>
<feature type="transmembrane region" description="Helical" evidence="1">
    <location>
        <begin position="932"/>
        <end position="951"/>
    </location>
</feature>
<dbReference type="Proteomes" id="UP000279271">
    <property type="component" value="Unassembled WGS sequence"/>
</dbReference>
<feature type="transmembrane region" description="Helical" evidence="1">
    <location>
        <begin position="362"/>
        <end position="382"/>
    </location>
</feature>
<keyword evidence="1" id="KW-0812">Transmembrane</keyword>
<keyword evidence="1" id="KW-0472">Membrane</keyword>
<dbReference type="AlphaFoldDB" id="A0A3M7L2E3"/>
<feature type="transmembrane region" description="Helical" evidence="1">
    <location>
        <begin position="720"/>
        <end position="739"/>
    </location>
</feature>
<accession>A0A3M7L2E3</accession>
<feature type="transmembrane region" description="Helical" evidence="1">
    <location>
        <begin position="618"/>
        <end position="637"/>
    </location>
</feature>
<feature type="transmembrane region" description="Helical" evidence="1">
    <location>
        <begin position="229"/>
        <end position="249"/>
    </location>
</feature>
<feature type="transmembrane region" description="Helical" evidence="1">
    <location>
        <begin position="329"/>
        <end position="350"/>
    </location>
</feature>
<feature type="transmembrane region" description="Helical" evidence="1">
    <location>
        <begin position="1198"/>
        <end position="1220"/>
    </location>
</feature>
<sequence length="1244" mass="138380">MEASQGSPWGVTLCFKDPQLEADFALDHAARHRREDAIGSFILTAALYVMIVLTKTGMTDQSWTMPMDELRPMSMFATVEALPGLLAVLLPCQTYLRLRTRIHQASLLATAAILPFHGYRRSPDFISGEEDRMQAAMRAASRIAATSGFTILVFELLGRQLLLRHRLPCLLPWTWMALQCNMDHCRVRAFTTDSGVAIHDAHVVAIRAANIGLGEWPLGSPRLPTQGCAVLTTWCFLVMGLTLPNIFLYTMEVRERTRYLLERGLPPPRLKLSKGLEENFLLLPSVLGGMWLLANALAAVPPNKLSSLFARWNAYLMQTGVPEITWEDAMGSFLVAILLYVMIVLTKTAMTDQEWSMPMDELRPMGIFATVEALPGLLAVLLPSQTYLRHRTRIHQASLLATAAFLPFHGYRRSPDFISGEEDPVRAARRAASRLAGNSRFVFMVFELLGRQLLLRHRLPFLLPWVLVVLQCNMDVCRARPFTAASGVAIHEAHAVIVRVANTGLGEWPLGPARSPTQACAVVTNWWYLVMGLVFPNIVLYTMEVRDRSRYLVERGLPPPRLKLSKGLADNFLLLPSVLGGMWLLANALAAVPPNRLSALPARWNAYLMQTRAPETTWQDAMGSFILTGALYAMIVLTKTGMTDQEWAMPLDELRPMCMFATFEGCWAVLLPCRTYLRHRTRIHQAMLLATAAILPFHGYRRSPDLVSGEENRMQAAMRAASRIAATSGFIIMVFELLGRQLLLPCMSLQSHMDFCRVRAFTTDSGVAIHDAHAALTHVANTGLGEWPLGAPTSPNQACAIAINWCYLVMGLTIPNFFLYTMEVRERSRYLVERGLASPRLKLSGALEDNFLLLPSIAGTMWLLANALAAVPPNRLSALSARWNAYLMHTRVPETTWARPRWPWSHTLVFYDPVLEAEFELEHGAQHRAADAAGSFILSGSLLTLTLLTMARMLRNTAASHAHAFPLPKPPISWPQTDQLWAMAMDETRSMALYSLVEAIPGLLALLLPAKAYLRSRTRLHQAMLLFTTLVMPFHGYTRSPDLVSGASRRGQAAWRAAVRLGAGSKFPMAALQLLGRPLLLHRRLPCVVVWTLMALQCNLDFCRVRGWTEPSGGAIHDVHAALTRVANTGLGEWGGHTPAQPAQACAVISNWVLLVAGVVVPNAFLYIMEVRQRTRFLEERGLGPPRLKLSRSLEENFLLLPSVIGGMWLLANVAAAAPYNRVSALCARWNAVLMRTPVLEFVW</sequence>
<feature type="transmembrane region" description="Helical" evidence="1">
    <location>
        <begin position="1149"/>
        <end position="1168"/>
    </location>
</feature>
<feature type="transmembrane region" description="Helical" evidence="1">
    <location>
        <begin position="139"/>
        <end position="158"/>
    </location>
</feature>
<evidence type="ECO:0000256" key="1">
    <source>
        <dbReference type="SAM" id="Phobius"/>
    </source>
</evidence>
<comment type="caution">
    <text evidence="2">The sequence shown here is derived from an EMBL/GenBank/DDBJ whole genome shotgun (WGS) entry which is preliminary data.</text>
</comment>
<feature type="transmembrane region" description="Helical" evidence="1">
    <location>
        <begin position="802"/>
        <end position="820"/>
    </location>
</feature>
<feature type="transmembrane region" description="Helical" evidence="1">
    <location>
        <begin position="37"/>
        <end position="54"/>
    </location>
</feature>
<feature type="transmembrane region" description="Helical" evidence="1">
    <location>
        <begin position="526"/>
        <end position="543"/>
    </location>
</feature>
<organism evidence="2 3">
    <name type="scientific">Auxenochlorella protothecoides</name>
    <name type="common">Green microalga</name>
    <name type="synonym">Chlorella protothecoides</name>
    <dbReference type="NCBI Taxonomy" id="3075"/>
    <lineage>
        <taxon>Eukaryota</taxon>
        <taxon>Viridiplantae</taxon>
        <taxon>Chlorophyta</taxon>
        <taxon>core chlorophytes</taxon>
        <taxon>Trebouxiophyceae</taxon>
        <taxon>Chlorellales</taxon>
        <taxon>Chlorellaceae</taxon>
        <taxon>Auxenochlorella</taxon>
    </lineage>
</organism>
<dbReference type="EMBL" id="QOKY01000160">
    <property type="protein sequence ID" value="RMZ55636.1"/>
    <property type="molecule type" value="Genomic_DNA"/>
</dbReference>
<keyword evidence="1" id="KW-1133">Transmembrane helix</keyword>